<evidence type="ECO:0000313" key="5">
    <source>
        <dbReference type="Proteomes" id="UP001153712"/>
    </source>
</evidence>
<keyword evidence="1" id="KW-0433">Leucine-rich repeat</keyword>
<dbReference type="InterPro" id="IPR001611">
    <property type="entry name" value="Leu-rich_rpt"/>
</dbReference>
<accession>A0A9N9XLK8</accession>
<keyword evidence="2" id="KW-0732">Signal</keyword>
<protein>
    <submittedName>
        <fullName evidence="4">Uncharacterized protein</fullName>
    </submittedName>
</protein>
<sequence length="136" mass="15350">MNVSILEFRCDDYREIKFEYGALEPLGYNLSSLQINNYELKPQGLVNLTGSTNLRKLLTLDLRYNKISGIDDKAFSGIKFVQQLYLTSSHVKHIAKHSLAGLNDLVTFCIEGNELTTLQNGSFDNFQNNGKNENKG</sequence>
<keyword evidence="3" id="KW-0677">Repeat</keyword>
<dbReference type="GO" id="GO:0031012">
    <property type="term" value="C:extracellular matrix"/>
    <property type="evidence" value="ECO:0007669"/>
    <property type="project" value="TreeGrafter"/>
</dbReference>
<keyword evidence="5" id="KW-1185">Reference proteome</keyword>
<proteinExistence type="predicted"/>
<dbReference type="PANTHER" id="PTHR24373">
    <property type="entry name" value="SLIT RELATED LEUCINE-RICH REPEAT NEURONAL PROTEIN"/>
    <property type="match status" value="1"/>
</dbReference>
<organism evidence="4 5">
    <name type="scientific">Phyllotreta striolata</name>
    <name type="common">Striped flea beetle</name>
    <name type="synonym">Crioceris striolata</name>
    <dbReference type="NCBI Taxonomy" id="444603"/>
    <lineage>
        <taxon>Eukaryota</taxon>
        <taxon>Metazoa</taxon>
        <taxon>Ecdysozoa</taxon>
        <taxon>Arthropoda</taxon>
        <taxon>Hexapoda</taxon>
        <taxon>Insecta</taxon>
        <taxon>Pterygota</taxon>
        <taxon>Neoptera</taxon>
        <taxon>Endopterygota</taxon>
        <taxon>Coleoptera</taxon>
        <taxon>Polyphaga</taxon>
        <taxon>Cucujiformia</taxon>
        <taxon>Chrysomeloidea</taxon>
        <taxon>Chrysomelidae</taxon>
        <taxon>Galerucinae</taxon>
        <taxon>Alticini</taxon>
        <taxon>Phyllotreta</taxon>
    </lineage>
</organism>
<dbReference type="InterPro" id="IPR032675">
    <property type="entry name" value="LRR_dom_sf"/>
</dbReference>
<dbReference type="GO" id="GO:0005615">
    <property type="term" value="C:extracellular space"/>
    <property type="evidence" value="ECO:0007669"/>
    <property type="project" value="TreeGrafter"/>
</dbReference>
<dbReference type="SUPFAM" id="SSF52058">
    <property type="entry name" value="L domain-like"/>
    <property type="match status" value="1"/>
</dbReference>
<evidence type="ECO:0000256" key="1">
    <source>
        <dbReference type="ARBA" id="ARBA00022614"/>
    </source>
</evidence>
<evidence type="ECO:0000313" key="4">
    <source>
        <dbReference type="EMBL" id="CAG9853760.1"/>
    </source>
</evidence>
<dbReference type="EMBL" id="OU900094">
    <property type="protein sequence ID" value="CAG9853760.1"/>
    <property type="molecule type" value="Genomic_DNA"/>
</dbReference>
<feature type="non-terminal residue" evidence="4">
    <location>
        <position position="136"/>
    </location>
</feature>
<dbReference type="AlphaFoldDB" id="A0A9N9XLK8"/>
<dbReference type="Gene3D" id="3.80.10.10">
    <property type="entry name" value="Ribonuclease Inhibitor"/>
    <property type="match status" value="1"/>
</dbReference>
<reference evidence="4" key="1">
    <citation type="submission" date="2022-01" db="EMBL/GenBank/DDBJ databases">
        <authorList>
            <person name="King R."/>
        </authorList>
    </citation>
    <scope>NUCLEOTIDE SEQUENCE</scope>
</reference>
<evidence type="ECO:0000256" key="2">
    <source>
        <dbReference type="ARBA" id="ARBA00022729"/>
    </source>
</evidence>
<dbReference type="InterPro" id="IPR050328">
    <property type="entry name" value="Dev_Immune_Receptor"/>
</dbReference>
<dbReference type="OrthoDB" id="26525at2759"/>
<dbReference type="InterPro" id="IPR003591">
    <property type="entry name" value="Leu-rich_rpt_typical-subtyp"/>
</dbReference>
<dbReference type="PANTHER" id="PTHR24373:SF378">
    <property type="entry name" value="FI03225P-RELATED"/>
    <property type="match status" value="1"/>
</dbReference>
<dbReference type="Proteomes" id="UP001153712">
    <property type="component" value="Chromosome 1"/>
</dbReference>
<name>A0A9N9XLK8_PHYSR</name>
<gene>
    <name evidence="4" type="ORF">PHYEVI_LOCUS231</name>
</gene>
<dbReference type="PROSITE" id="PS51450">
    <property type="entry name" value="LRR"/>
    <property type="match status" value="1"/>
</dbReference>
<evidence type="ECO:0000256" key="3">
    <source>
        <dbReference type="ARBA" id="ARBA00022737"/>
    </source>
</evidence>
<dbReference type="Pfam" id="PF13855">
    <property type="entry name" value="LRR_8"/>
    <property type="match status" value="1"/>
</dbReference>
<dbReference type="SMART" id="SM00369">
    <property type="entry name" value="LRR_TYP"/>
    <property type="match status" value="2"/>
</dbReference>